<dbReference type="GO" id="GO:0032153">
    <property type="term" value="C:cell division site"/>
    <property type="evidence" value="ECO:0007669"/>
    <property type="project" value="TreeGrafter"/>
</dbReference>
<gene>
    <name evidence="11" type="ORF">ASZ90_017643</name>
</gene>
<evidence type="ECO:0000256" key="10">
    <source>
        <dbReference type="SAM" id="Coils"/>
    </source>
</evidence>
<dbReference type="GO" id="GO:0005829">
    <property type="term" value="C:cytosol"/>
    <property type="evidence" value="ECO:0007669"/>
    <property type="project" value="TreeGrafter"/>
</dbReference>
<keyword evidence="4" id="KW-0132">Cell division</keyword>
<dbReference type="InterPro" id="IPR007838">
    <property type="entry name" value="Cell_div_ZapA-like"/>
</dbReference>
<evidence type="ECO:0000256" key="2">
    <source>
        <dbReference type="ARBA" id="ARBA00015195"/>
    </source>
</evidence>
<comment type="subcellular location">
    <subcellularLocation>
        <location evidence="1">Cytoplasm</location>
    </subcellularLocation>
</comment>
<evidence type="ECO:0000256" key="4">
    <source>
        <dbReference type="ARBA" id="ARBA00022618"/>
    </source>
</evidence>
<evidence type="ECO:0000256" key="9">
    <source>
        <dbReference type="ARBA" id="ARBA00033158"/>
    </source>
</evidence>
<sequence length="92" mass="10952">MQDRKDPINRVTVEIFNEQYVVKGEENSDYIQMLAAYVDRRMKMIQQRNSNLSNQRVAILTALNLADELNKLQEDYDQLIRNMEDEKKNRMG</sequence>
<keyword evidence="5" id="KW-0717">Septation</keyword>
<dbReference type="PANTHER" id="PTHR34981">
    <property type="entry name" value="CELL DIVISION PROTEIN ZAPA"/>
    <property type="match status" value="1"/>
</dbReference>
<keyword evidence="6" id="KW-0131">Cell cycle</keyword>
<dbReference type="Gene3D" id="6.10.250.790">
    <property type="match status" value="1"/>
</dbReference>
<organism evidence="11">
    <name type="scientific">hydrocarbon metagenome</name>
    <dbReference type="NCBI Taxonomy" id="938273"/>
    <lineage>
        <taxon>unclassified sequences</taxon>
        <taxon>metagenomes</taxon>
        <taxon>ecological metagenomes</taxon>
    </lineage>
</organism>
<evidence type="ECO:0000256" key="3">
    <source>
        <dbReference type="ARBA" id="ARBA00022490"/>
    </source>
</evidence>
<comment type="caution">
    <text evidence="11">The sequence shown here is derived from an EMBL/GenBank/DDBJ whole genome shotgun (WGS) entry which is preliminary data.</text>
</comment>
<keyword evidence="3" id="KW-0963">Cytoplasm</keyword>
<evidence type="ECO:0000256" key="8">
    <source>
        <dbReference type="ARBA" id="ARBA00026068"/>
    </source>
</evidence>
<evidence type="ECO:0000256" key="6">
    <source>
        <dbReference type="ARBA" id="ARBA00023306"/>
    </source>
</evidence>
<dbReference type="GO" id="GO:0000921">
    <property type="term" value="P:septin ring assembly"/>
    <property type="evidence" value="ECO:0007669"/>
    <property type="project" value="TreeGrafter"/>
</dbReference>
<comment type="function">
    <text evidence="7">Activator of cell division through the inhibition of FtsZ GTPase activity, therefore promoting FtsZ assembly into bundles of protofilaments necessary for the formation of the division Z ring. It is recruited early at mid-cell but it is not essential for cell division.</text>
</comment>
<dbReference type="GO" id="GO:0043093">
    <property type="term" value="P:FtsZ-dependent cytokinesis"/>
    <property type="evidence" value="ECO:0007669"/>
    <property type="project" value="TreeGrafter"/>
</dbReference>
<dbReference type="GO" id="GO:0030428">
    <property type="term" value="C:cell septum"/>
    <property type="evidence" value="ECO:0007669"/>
    <property type="project" value="TreeGrafter"/>
</dbReference>
<accession>A0A0W8E8N3</accession>
<dbReference type="InterPro" id="IPR053712">
    <property type="entry name" value="Bac_CellDiv_Activator"/>
</dbReference>
<evidence type="ECO:0000313" key="11">
    <source>
        <dbReference type="EMBL" id="KUG04905.1"/>
    </source>
</evidence>
<evidence type="ECO:0000256" key="1">
    <source>
        <dbReference type="ARBA" id="ARBA00004496"/>
    </source>
</evidence>
<comment type="subunit">
    <text evidence="8">Homodimer. Interacts with FtsZ.</text>
</comment>
<dbReference type="Pfam" id="PF05164">
    <property type="entry name" value="ZapA"/>
    <property type="match status" value="1"/>
</dbReference>
<proteinExistence type="predicted"/>
<dbReference type="EMBL" id="LNQE01001835">
    <property type="protein sequence ID" value="KUG04905.1"/>
    <property type="molecule type" value="Genomic_DNA"/>
</dbReference>
<reference evidence="11" key="1">
    <citation type="journal article" date="2015" name="Proc. Natl. Acad. Sci. U.S.A.">
        <title>Networks of energetic and metabolic interactions define dynamics in microbial communities.</title>
        <authorList>
            <person name="Embree M."/>
            <person name="Liu J.K."/>
            <person name="Al-Bassam M.M."/>
            <person name="Zengler K."/>
        </authorList>
    </citation>
    <scope>NUCLEOTIDE SEQUENCE</scope>
</reference>
<dbReference type="SUPFAM" id="SSF102829">
    <property type="entry name" value="Cell division protein ZapA-like"/>
    <property type="match status" value="1"/>
</dbReference>
<dbReference type="GO" id="GO:0000917">
    <property type="term" value="P:division septum assembly"/>
    <property type="evidence" value="ECO:0007669"/>
    <property type="project" value="UniProtKB-KW"/>
</dbReference>
<protein>
    <recommendedName>
        <fullName evidence="2">Cell division protein ZapA</fullName>
    </recommendedName>
    <alternativeName>
        <fullName evidence="9">Z ring-associated protein ZapA</fullName>
    </alternativeName>
</protein>
<dbReference type="InterPro" id="IPR036192">
    <property type="entry name" value="Cell_div_ZapA-like_sf"/>
</dbReference>
<dbReference type="AlphaFoldDB" id="A0A0W8E8N3"/>
<keyword evidence="10" id="KW-0175">Coiled coil</keyword>
<dbReference type="PANTHER" id="PTHR34981:SF1">
    <property type="entry name" value="CELL DIVISION PROTEIN ZAPA"/>
    <property type="match status" value="1"/>
</dbReference>
<name>A0A0W8E8N3_9ZZZZ</name>
<evidence type="ECO:0000256" key="7">
    <source>
        <dbReference type="ARBA" id="ARBA00024910"/>
    </source>
</evidence>
<evidence type="ECO:0000256" key="5">
    <source>
        <dbReference type="ARBA" id="ARBA00023210"/>
    </source>
</evidence>
<feature type="coiled-coil region" evidence="10">
    <location>
        <begin position="62"/>
        <end position="89"/>
    </location>
</feature>